<gene>
    <name evidence="1" type="ORF">S01H1_70089</name>
</gene>
<dbReference type="InterPro" id="IPR019734">
    <property type="entry name" value="TPR_rpt"/>
</dbReference>
<sequence length="246" mass="28217">TLDFRLLVRHLPQQQGKRDFFSGIVLYPGGDARRELTDPPPETLDSLRRAAQRQRNMRAILEQSKKDPQAATRLLAQTNELTRDLDSGSAGRILYHLAQQYYRTGRWPMAAETFELLIDRHPEHPLVRPALVWLVQYYAGGEAAWRVQGTQRFTVRQTSALSIDASQQENRPDRAAQLGKQIERTCPALFADPALRFPLAVAHRNQGFPRQAERFYFMRTRSATQDAWWACARGEQWLAEPKGLPP</sequence>
<organism evidence="1">
    <name type="scientific">marine sediment metagenome</name>
    <dbReference type="NCBI Taxonomy" id="412755"/>
    <lineage>
        <taxon>unclassified sequences</taxon>
        <taxon>metagenomes</taxon>
        <taxon>ecological metagenomes</taxon>
    </lineage>
</organism>
<dbReference type="AlphaFoldDB" id="X0WIB1"/>
<dbReference type="Gene3D" id="1.25.40.10">
    <property type="entry name" value="Tetratricopeptide repeat domain"/>
    <property type="match status" value="1"/>
</dbReference>
<accession>X0WIB1</accession>
<feature type="non-terminal residue" evidence="1">
    <location>
        <position position="1"/>
    </location>
</feature>
<dbReference type="InterPro" id="IPR011990">
    <property type="entry name" value="TPR-like_helical_dom_sf"/>
</dbReference>
<evidence type="ECO:0000313" key="1">
    <source>
        <dbReference type="EMBL" id="GAG30714.1"/>
    </source>
</evidence>
<name>X0WIB1_9ZZZZ</name>
<dbReference type="PROSITE" id="PS50005">
    <property type="entry name" value="TPR"/>
    <property type="match status" value="1"/>
</dbReference>
<comment type="caution">
    <text evidence="1">The sequence shown here is derived from an EMBL/GenBank/DDBJ whole genome shotgun (WGS) entry which is preliminary data.</text>
</comment>
<proteinExistence type="predicted"/>
<dbReference type="SUPFAM" id="SSF48452">
    <property type="entry name" value="TPR-like"/>
    <property type="match status" value="1"/>
</dbReference>
<dbReference type="EMBL" id="BARS01046579">
    <property type="protein sequence ID" value="GAG30714.1"/>
    <property type="molecule type" value="Genomic_DNA"/>
</dbReference>
<protein>
    <submittedName>
        <fullName evidence="1">Uncharacterized protein</fullName>
    </submittedName>
</protein>
<reference evidence="1" key="1">
    <citation type="journal article" date="2014" name="Front. Microbiol.">
        <title>High frequency of phylogenetically diverse reductive dehalogenase-homologous genes in deep subseafloor sedimentary metagenomes.</title>
        <authorList>
            <person name="Kawai M."/>
            <person name="Futagami T."/>
            <person name="Toyoda A."/>
            <person name="Takaki Y."/>
            <person name="Nishi S."/>
            <person name="Hori S."/>
            <person name="Arai W."/>
            <person name="Tsubouchi T."/>
            <person name="Morono Y."/>
            <person name="Uchiyama I."/>
            <person name="Ito T."/>
            <person name="Fujiyama A."/>
            <person name="Inagaki F."/>
            <person name="Takami H."/>
        </authorList>
    </citation>
    <scope>NUCLEOTIDE SEQUENCE</scope>
    <source>
        <strain evidence="1">Expedition CK06-06</strain>
    </source>
</reference>
<feature type="non-terminal residue" evidence="1">
    <location>
        <position position="246"/>
    </location>
</feature>